<dbReference type="InterPro" id="IPR006119">
    <property type="entry name" value="Resolv_N"/>
</dbReference>
<keyword evidence="1" id="KW-0229">DNA integration</keyword>
<dbReference type="InterPro" id="IPR050639">
    <property type="entry name" value="SSR_resolvase"/>
</dbReference>
<dbReference type="EMBL" id="CP001649">
    <property type="protein sequence ID" value="ACS79492.1"/>
    <property type="molecule type" value="Genomic_DNA"/>
</dbReference>
<dbReference type="PANTHER" id="PTHR30461:SF19">
    <property type="entry name" value="SITE-SPECIFIC RECOMBINASE RESOLVASE FAMILY"/>
    <property type="match status" value="1"/>
</dbReference>
<dbReference type="RefSeq" id="WP_015851310.1">
    <property type="nucleotide sequence ID" value="NC_012881.1"/>
</dbReference>
<dbReference type="eggNOG" id="COG1961">
    <property type="taxonomic scope" value="Bacteria"/>
</dbReference>
<reference evidence="7 8" key="1">
    <citation type="submission" date="2009-06" db="EMBL/GenBank/DDBJ databases">
        <title>Complete sequence of Desulfovibrio salexigens DSM 2638.</title>
        <authorList>
            <consortium name="US DOE Joint Genome Institute"/>
            <person name="Lucas S."/>
            <person name="Copeland A."/>
            <person name="Lapidus A."/>
            <person name="Glavina del Rio T."/>
            <person name="Tice H."/>
            <person name="Bruce D."/>
            <person name="Goodwin L."/>
            <person name="Pitluck S."/>
            <person name="Munk A.C."/>
            <person name="Brettin T."/>
            <person name="Detter J.C."/>
            <person name="Han C."/>
            <person name="Tapia R."/>
            <person name="Larimer F."/>
            <person name="Land M."/>
            <person name="Hauser L."/>
            <person name="Kyrpides N."/>
            <person name="Anderson I."/>
            <person name="Wall J.D."/>
            <person name="Arkin A.P."/>
            <person name="Dehal P."/>
            <person name="Chivian D."/>
            <person name="Giles B."/>
            <person name="Hazen T.C."/>
        </authorList>
    </citation>
    <scope>NUCLEOTIDE SEQUENCE [LARGE SCALE GENOMIC DNA]</scope>
    <source>
        <strain evidence="8">ATCC 14822 / DSM 2638 / NCIMB 8403 / VKM B-1763</strain>
    </source>
</reference>
<evidence type="ECO:0000256" key="2">
    <source>
        <dbReference type="ARBA" id="ARBA00023125"/>
    </source>
</evidence>
<proteinExistence type="predicted"/>
<accession>C6BRQ2</accession>
<evidence type="ECO:0000256" key="5">
    <source>
        <dbReference type="PROSITE-ProRule" id="PRU10137"/>
    </source>
</evidence>
<name>C6BRQ2_MARSD</name>
<dbReference type="SMART" id="SM00857">
    <property type="entry name" value="Resolvase"/>
    <property type="match status" value="1"/>
</dbReference>
<evidence type="ECO:0000256" key="3">
    <source>
        <dbReference type="ARBA" id="ARBA00023172"/>
    </source>
</evidence>
<evidence type="ECO:0000256" key="1">
    <source>
        <dbReference type="ARBA" id="ARBA00022908"/>
    </source>
</evidence>
<dbReference type="PROSITE" id="PS00397">
    <property type="entry name" value="RECOMBINASES_1"/>
    <property type="match status" value="1"/>
</dbReference>
<dbReference type="STRING" id="526222.Desal_1430"/>
<dbReference type="GO" id="GO:0015074">
    <property type="term" value="P:DNA integration"/>
    <property type="evidence" value="ECO:0007669"/>
    <property type="project" value="UniProtKB-KW"/>
</dbReference>
<organism evidence="7 8">
    <name type="scientific">Maridesulfovibrio salexigens (strain ATCC 14822 / DSM 2638 / NCIMB 8403 / VKM B-1763)</name>
    <name type="common">Desulfovibrio salexigens</name>
    <dbReference type="NCBI Taxonomy" id="526222"/>
    <lineage>
        <taxon>Bacteria</taxon>
        <taxon>Pseudomonadati</taxon>
        <taxon>Thermodesulfobacteriota</taxon>
        <taxon>Desulfovibrionia</taxon>
        <taxon>Desulfovibrionales</taxon>
        <taxon>Desulfovibrionaceae</taxon>
        <taxon>Maridesulfovibrio</taxon>
    </lineage>
</organism>
<dbReference type="OrthoDB" id="9797501at2"/>
<keyword evidence="8" id="KW-1185">Reference proteome</keyword>
<feature type="active site" description="O-(5'-phospho-DNA)-serine intermediate" evidence="4 5">
    <location>
        <position position="11"/>
    </location>
</feature>
<evidence type="ECO:0000256" key="4">
    <source>
        <dbReference type="PIRSR" id="PIRSR606118-50"/>
    </source>
</evidence>
<dbReference type="InterPro" id="IPR006118">
    <property type="entry name" value="Recombinase_CS"/>
</dbReference>
<evidence type="ECO:0000313" key="8">
    <source>
        <dbReference type="Proteomes" id="UP000002601"/>
    </source>
</evidence>
<dbReference type="CDD" id="cd03768">
    <property type="entry name" value="SR_ResInv"/>
    <property type="match status" value="1"/>
</dbReference>
<dbReference type="InterPro" id="IPR036162">
    <property type="entry name" value="Resolvase-like_N_sf"/>
</dbReference>
<gene>
    <name evidence="7" type="ordered locus">Desal_1430</name>
</gene>
<dbReference type="Pfam" id="PF00239">
    <property type="entry name" value="Resolvase"/>
    <property type="match status" value="1"/>
</dbReference>
<keyword evidence="2" id="KW-0238">DNA-binding</keyword>
<dbReference type="KEGG" id="dsa:Desal_1430"/>
<dbReference type="GO" id="GO:0000150">
    <property type="term" value="F:DNA strand exchange activity"/>
    <property type="evidence" value="ECO:0007669"/>
    <property type="project" value="InterPro"/>
</dbReference>
<feature type="domain" description="Resolvase/invertase-type recombinase catalytic" evidence="6">
    <location>
        <begin position="3"/>
        <end position="147"/>
    </location>
</feature>
<dbReference type="GO" id="GO:0003677">
    <property type="term" value="F:DNA binding"/>
    <property type="evidence" value="ECO:0007669"/>
    <property type="project" value="UniProtKB-KW"/>
</dbReference>
<sequence>MAKVTAYLRVSTTKQDVDNQELEILKYCSVRDIKVDTWFKLAMSSSKSMSKRRINELLNSLNEGDILLVSELSRLGRSLSQIVSIVDVLVSKKVEFIAIKQNIHIKDGEQDISTKVMVSTFALMAEIEKDLLSSRTKVALAKRREQGLTLGRKKGSRSSKLDDRVDEIQSLLDRGLNKSSIGKIFGVTPQSMSYFIRTRGLTPNILVKS</sequence>
<keyword evidence="3" id="KW-0233">DNA recombination</keyword>
<dbReference type="HOGENOM" id="CLU_010686_3_1_7"/>
<evidence type="ECO:0000313" key="7">
    <source>
        <dbReference type="EMBL" id="ACS79492.1"/>
    </source>
</evidence>
<dbReference type="PANTHER" id="PTHR30461">
    <property type="entry name" value="DNA-INVERTASE FROM LAMBDOID PROPHAGE"/>
    <property type="match status" value="1"/>
</dbReference>
<protein>
    <submittedName>
        <fullName evidence="7">Resolvase domain protein</fullName>
    </submittedName>
</protein>
<evidence type="ECO:0000259" key="6">
    <source>
        <dbReference type="PROSITE" id="PS51736"/>
    </source>
</evidence>
<dbReference type="Gene3D" id="3.40.50.1390">
    <property type="entry name" value="Resolvase, N-terminal catalytic domain"/>
    <property type="match status" value="1"/>
</dbReference>
<dbReference type="SUPFAM" id="SSF53041">
    <property type="entry name" value="Resolvase-like"/>
    <property type="match status" value="1"/>
</dbReference>
<dbReference type="Proteomes" id="UP000002601">
    <property type="component" value="Chromosome"/>
</dbReference>
<dbReference type="AlphaFoldDB" id="C6BRQ2"/>
<dbReference type="PROSITE" id="PS51736">
    <property type="entry name" value="RECOMBINASES_3"/>
    <property type="match status" value="1"/>
</dbReference>